<proteinExistence type="inferred from homology"/>
<evidence type="ECO:0000259" key="7">
    <source>
        <dbReference type="PROSITE" id="PS51462"/>
    </source>
</evidence>
<keyword evidence="5 6" id="KW-0460">Magnesium</keyword>
<dbReference type="PROSITE" id="PS00893">
    <property type="entry name" value="NUDIX_BOX"/>
    <property type="match status" value="1"/>
</dbReference>
<evidence type="ECO:0000256" key="3">
    <source>
        <dbReference type="ARBA" id="ARBA00022723"/>
    </source>
</evidence>
<dbReference type="Proteomes" id="UP000246005">
    <property type="component" value="Unassembled WGS sequence"/>
</dbReference>
<dbReference type="InterPro" id="IPR020084">
    <property type="entry name" value="NUDIX_hydrolase_CS"/>
</dbReference>
<name>A0A316HSM4_9PSEU</name>
<gene>
    <name evidence="8" type="ORF">C8D88_112149</name>
</gene>
<dbReference type="GO" id="GO:0046872">
    <property type="term" value="F:metal ion binding"/>
    <property type="evidence" value="ECO:0007669"/>
    <property type="project" value="UniProtKB-KW"/>
</dbReference>
<sequence length="165" mass="18949">MINLYDENRFVIGTVSRERMRAENLWHGCATIIVRSVDGSRVYVHRRTDTKDIFPGLYDCTAGGVIDAGENPGEAAERELREELGVEVPLKKLFISKYVDERTRYHVWVYEARTDGPFTHQPEEVAWGGWMDLDELRVKIEDPDWPLVPDGRAIAGEWLRQVSSS</sequence>
<reference evidence="8 9" key="1">
    <citation type="submission" date="2018-05" db="EMBL/GenBank/DDBJ databases">
        <title>Genomic Encyclopedia of Type Strains, Phase IV (KMG-IV): sequencing the most valuable type-strain genomes for metagenomic binning, comparative biology and taxonomic classification.</title>
        <authorList>
            <person name="Goeker M."/>
        </authorList>
    </citation>
    <scope>NUCLEOTIDE SEQUENCE [LARGE SCALE GENOMIC DNA]</scope>
    <source>
        <strain evidence="8 9">DSM 45480</strain>
    </source>
</reference>
<dbReference type="InterPro" id="IPR015797">
    <property type="entry name" value="NUDIX_hydrolase-like_dom_sf"/>
</dbReference>
<evidence type="ECO:0000256" key="1">
    <source>
        <dbReference type="ARBA" id="ARBA00001946"/>
    </source>
</evidence>
<accession>A0A316HSM4</accession>
<dbReference type="EMBL" id="QGHB01000012">
    <property type="protein sequence ID" value="PWK82899.1"/>
    <property type="molecule type" value="Genomic_DNA"/>
</dbReference>
<protein>
    <submittedName>
        <fullName evidence="8">NUDIX domain-containing protein</fullName>
    </submittedName>
</protein>
<dbReference type="RefSeq" id="WP_109640230.1">
    <property type="nucleotide sequence ID" value="NZ_QGHB01000012.1"/>
</dbReference>
<comment type="caution">
    <text evidence="8">The sequence shown here is derived from an EMBL/GenBank/DDBJ whole genome shotgun (WGS) entry which is preliminary data.</text>
</comment>
<dbReference type="PROSITE" id="PS51462">
    <property type="entry name" value="NUDIX"/>
    <property type="match status" value="1"/>
</dbReference>
<keyword evidence="3 6" id="KW-0479">Metal-binding</keyword>
<keyword evidence="4" id="KW-0378">Hydrolase</keyword>
<dbReference type="PANTHER" id="PTHR10885:SF0">
    <property type="entry name" value="ISOPENTENYL-DIPHOSPHATE DELTA-ISOMERASE"/>
    <property type="match status" value="1"/>
</dbReference>
<evidence type="ECO:0000256" key="4">
    <source>
        <dbReference type="ARBA" id="ARBA00022801"/>
    </source>
</evidence>
<dbReference type="Gene3D" id="3.90.79.10">
    <property type="entry name" value="Nucleoside Triphosphate Pyrophosphohydrolase"/>
    <property type="match status" value="1"/>
</dbReference>
<dbReference type="PIRSF" id="PIRSF017340">
    <property type="entry name" value="Nudix_hydro"/>
    <property type="match status" value="1"/>
</dbReference>
<feature type="binding site" evidence="6">
    <location>
        <position position="79"/>
    </location>
    <ligand>
        <name>Mg(2+)</name>
        <dbReference type="ChEBI" id="CHEBI:18420"/>
    </ligand>
</feature>
<dbReference type="Pfam" id="PF00293">
    <property type="entry name" value="NUDIX"/>
    <property type="match status" value="1"/>
</dbReference>
<evidence type="ECO:0000313" key="9">
    <source>
        <dbReference type="Proteomes" id="UP000246005"/>
    </source>
</evidence>
<dbReference type="GO" id="GO:0016817">
    <property type="term" value="F:hydrolase activity, acting on acid anhydrides"/>
    <property type="evidence" value="ECO:0007669"/>
    <property type="project" value="InterPro"/>
</dbReference>
<feature type="binding site" evidence="6">
    <location>
        <position position="83"/>
    </location>
    <ligand>
        <name>Mg(2+)</name>
        <dbReference type="ChEBI" id="CHEBI:18420"/>
    </ligand>
</feature>
<dbReference type="AlphaFoldDB" id="A0A316HSM4"/>
<evidence type="ECO:0000256" key="2">
    <source>
        <dbReference type="ARBA" id="ARBA00005582"/>
    </source>
</evidence>
<evidence type="ECO:0000256" key="5">
    <source>
        <dbReference type="ARBA" id="ARBA00022842"/>
    </source>
</evidence>
<evidence type="ECO:0000256" key="6">
    <source>
        <dbReference type="PIRSR" id="PIRSR017340-1"/>
    </source>
</evidence>
<dbReference type="InterPro" id="IPR000086">
    <property type="entry name" value="NUDIX_hydrolase_dom"/>
</dbReference>
<evidence type="ECO:0000313" key="8">
    <source>
        <dbReference type="EMBL" id="PWK82899.1"/>
    </source>
</evidence>
<comment type="cofactor">
    <cofactor evidence="1">
        <name>Mg(2+)</name>
        <dbReference type="ChEBI" id="CHEBI:18420"/>
    </cofactor>
</comment>
<organism evidence="8 9">
    <name type="scientific">Lentzea atacamensis</name>
    <dbReference type="NCBI Taxonomy" id="531938"/>
    <lineage>
        <taxon>Bacteria</taxon>
        <taxon>Bacillati</taxon>
        <taxon>Actinomycetota</taxon>
        <taxon>Actinomycetes</taxon>
        <taxon>Pseudonocardiales</taxon>
        <taxon>Pseudonocardiaceae</taxon>
        <taxon>Lentzea</taxon>
    </lineage>
</organism>
<dbReference type="InterPro" id="IPR024195">
    <property type="entry name" value="NUDIX_hydrolase_YfcD_pred"/>
</dbReference>
<feature type="domain" description="Nudix hydrolase" evidence="7">
    <location>
        <begin position="25"/>
        <end position="153"/>
    </location>
</feature>
<dbReference type="SUPFAM" id="SSF55811">
    <property type="entry name" value="Nudix"/>
    <property type="match status" value="1"/>
</dbReference>
<dbReference type="PANTHER" id="PTHR10885">
    <property type="entry name" value="ISOPENTENYL-DIPHOSPHATE DELTA-ISOMERASE"/>
    <property type="match status" value="1"/>
</dbReference>
<comment type="similarity">
    <text evidence="2">Belongs to the Nudix hydrolase family.</text>
</comment>